<dbReference type="AlphaFoldDB" id="A0A916JHB9"/>
<keyword evidence="4" id="KW-1185">Reference proteome</keyword>
<feature type="domain" description="Chemotaxis methyl-accepting receptor HlyB-like 4HB MCP" evidence="2">
    <location>
        <begin position="6"/>
        <end position="184"/>
    </location>
</feature>
<proteinExistence type="predicted"/>
<comment type="caution">
    <text evidence="3">The sequence shown here is derived from an EMBL/GenBank/DDBJ whole genome shotgun (WGS) entry which is preliminary data.</text>
</comment>
<evidence type="ECO:0000313" key="4">
    <source>
        <dbReference type="Proteomes" id="UP000680038"/>
    </source>
</evidence>
<dbReference type="Pfam" id="PF12729">
    <property type="entry name" value="4HB_MCP_1"/>
    <property type="match status" value="1"/>
</dbReference>
<accession>A0A916JHB9</accession>
<keyword evidence="1" id="KW-1133">Transmembrane helix</keyword>
<protein>
    <recommendedName>
        <fullName evidence="2">Chemotaxis methyl-accepting receptor HlyB-like 4HB MCP domain-containing protein</fullName>
    </recommendedName>
</protein>
<keyword evidence="1" id="KW-0812">Transmembrane</keyword>
<organism evidence="3 4">
    <name type="scientific">Dyadobacter helix</name>
    <dbReference type="NCBI Taxonomy" id="2822344"/>
    <lineage>
        <taxon>Bacteria</taxon>
        <taxon>Pseudomonadati</taxon>
        <taxon>Bacteroidota</taxon>
        <taxon>Cytophagia</taxon>
        <taxon>Cytophagales</taxon>
        <taxon>Spirosomataceae</taxon>
        <taxon>Dyadobacter</taxon>
    </lineage>
</organism>
<evidence type="ECO:0000313" key="3">
    <source>
        <dbReference type="EMBL" id="CAG5003997.1"/>
    </source>
</evidence>
<reference evidence="3" key="1">
    <citation type="submission" date="2021-04" db="EMBL/GenBank/DDBJ databases">
        <authorList>
            <person name="Rodrigo-Torres L."/>
            <person name="Arahal R. D."/>
            <person name="Lucena T."/>
        </authorList>
    </citation>
    <scope>NUCLEOTIDE SEQUENCE</scope>
    <source>
        <strain evidence="3">CECT 9275</strain>
    </source>
</reference>
<evidence type="ECO:0000256" key="1">
    <source>
        <dbReference type="SAM" id="Phobius"/>
    </source>
</evidence>
<dbReference type="EMBL" id="CAJRAF010000002">
    <property type="protein sequence ID" value="CAG5003997.1"/>
    <property type="molecule type" value="Genomic_DNA"/>
</dbReference>
<evidence type="ECO:0000259" key="2">
    <source>
        <dbReference type="Pfam" id="PF12729"/>
    </source>
</evidence>
<sequence length="233" mass="26073">MKWSFVIQQKLKAAFLLTGIMLAIILGTLVSRQNIKGINKSFSSIYQDRLLPTTTIIYMTENLYGKRLTLERYLLSGQDMPVGDLKERLQHHNAKIDSLVTSFEGTYLVDQEAKSLVALKNRMNEYALLEKMILNFYTSGHYEEGKKLFEGAGASTFQSTIMNLNELTTIQSSVGQELIKESKSDIANVDNILLFQISMAVVIGLIILAVIQSAQIIKHPGGKGGKEHQFNLN</sequence>
<dbReference type="Proteomes" id="UP000680038">
    <property type="component" value="Unassembled WGS sequence"/>
</dbReference>
<name>A0A916JHB9_9BACT</name>
<keyword evidence="1" id="KW-0472">Membrane</keyword>
<gene>
    <name evidence="3" type="ORF">DYBT9275_03276</name>
</gene>
<feature type="transmembrane region" description="Helical" evidence="1">
    <location>
        <begin position="192"/>
        <end position="211"/>
    </location>
</feature>
<dbReference type="InterPro" id="IPR024478">
    <property type="entry name" value="HlyB_4HB_MCP"/>
</dbReference>